<dbReference type="PANTHER" id="PTHR20982:SF3">
    <property type="entry name" value="MITOCHONDRIAL RIBOSOME RECYCLING FACTOR PSEUDO 1"/>
    <property type="match status" value="1"/>
</dbReference>
<dbReference type="GO" id="GO:0005737">
    <property type="term" value="C:cytoplasm"/>
    <property type="evidence" value="ECO:0007669"/>
    <property type="project" value="UniProtKB-SubCell"/>
</dbReference>
<dbReference type="FunFam" id="3.30.1360.40:FF:000001">
    <property type="entry name" value="Ribosome-recycling factor"/>
    <property type="match status" value="1"/>
</dbReference>
<keyword evidence="4" id="KW-0648">Protein biosynthesis</keyword>
<evidence type="ECO:0000313" key="7">
    <source>
        <dbReference type="EMBL" id="VAV94760.1"/>
    </source>
</evidence>
<dbReference type="AlphaFoldDB" id="A0A3B0RNC4"/>
<proteinExistence type="inferred from homology"/>
<evidence type="ECO:0000256" key="3">
    <source>
        <dbReference type="ARBA" id="ARBA00022490"/>
    </source>
</evidence>
<comment type="subcellular location">
    <subcellularLocation>
        <location evidence="1">Cytoplasm</location>
    </subcellularLocation>
</comment>
<evidence type="ECO:0000256" key="5">
    <source>
        <dbReference type="SAM" id="Coils"/>
    </source>
</evidence>
<protein>
    <submittedName>
        <fullName evidence="7">Ribosome recycling factor</fullName>
    </submittedName>
</protein>
<name>A0A3B0RNC4_9ZZZZ</name>
<feature type="domain" description="Ribosome recycling factor" evidence="6">
    <location>
        <begin position="1"/>
        <end position="150"/>
    </location>
</feature>
<dbReference type="Pfam" id="PF01765">
    <property type="entry name" value="RRF"/>
    <property type="match status" value="1"/>
</dbReference>
<feature type="non-terminal residue" evidence="7">
    <location>
        <position position="1"/>
    </location>
</feature>
<dbReference type="Gene3D" id="3.30.1360.40">
    <property type="match status" value="1"/>
</dbReference>
<dbReference type="InterPro" id="IPR002661">
    <property type="entry name" value="Ribosome_recyc_fac"/>
</dbReference>
<dbReference type="InterPro" id="IPR023584">
    <property type="entry name" value="Ribosome_recyc_fac_dom"/>
</dbReference>
<dbReference type="CDD" id="cd00520">
    <property type="entry name" value="RRF"/>
    <property type="match status" value="1"/>
</dbReference>
<dbReference type="SUPFAM" id="SSF55194">
    <property type="entry name" value="Ribosome recycling factor, RRF"/>
    <property type="match status" value="1"/>
</dbReference>
<reference evidence="7" key="1">
    <citation type="submission" date="2018-06" db="EMBL/GenBank/DDBJ databases">
        <authorList>
            <person name="Zhirakovskaya E."/>
        </authorList>
    </citation>
    <scope>NUCLEOTIDE SEQUENCE</scope>
</reference>
<feature type="coiled-coil region" evidence="5">
    <location>
        <begin position="113"/>
        <end position="140"/>
    </location>
</feature>
<evidence type="ECO:0000256" key="2">
    <source>
        <dbReference type="ARBA" id="ARBA00005912"/>
    </source>
</evidence>
<evidence type="ECO:0000256" key="4">
    <source>
        <dbReference type="ARBA" id="ARBA00022917"/>
    </source>
</evidence>
<organism evidence="7">
    <name type="scientific">hydrothermal vent metagenome</name>
    <dbReference type="NCBI Taxonomy" id="652676"/>
    <lineage>
        <taxon>unclassified sequences</taxon>
        <taxon>metagenomes</taxon>
        <taxon>ecological metagenomes</taxon>
    </lineage>
</organism>
<gene>
    <name evidence="7" type="ORF">MNBD_ACTINO01-2156</name>
</gene>
<evidence type="ECO:0000259" key="6">
    <source>
        <dbReference type="Pfam" id="PF01765"/>
    </source>
</evidence>
<dbReference type="EMBL" id="UOEI01000133">
    <property type="protein sequence ID" value="VAV94760.1"/>
    <property type="molecule type" value="Genomic_DNA"/>
</dbReference>
<keyword evidence="5" id="KW-0175">Coiled coil</keyword>
<dbReference type="Gene3D" id="1.10.132.20">
    <property type="entry name" value="Ribosome-recycling factor"/>
    <property type="match status" value="1"/>
</dbReference>
<dbReference type="NCBIfam" id="TIGR00496">
    <property type="entry name" value="frr"/>
    <property type="match status" value="1"/>
</dbReference>
<dbReference type="InterPro" id="IPR036191">
    <property type="entry name" value="RRF_sf"/>
</dbReference>
<accession>A0A3B0RNC4</accession>
<dbReference type="PANTHER" id="PTHR20982">
    <property type="entry name" value="RIBOSOME RECYCLING FACTOR"/>
    <property type="match status" value="1"/>
</dbReference>
<dbReference type="GO" id="GO:0006412">
    <property type="term" value="P:translation"/>
    <property type="evidence" value="ECO:0007669"/>
    <property type="project" value="UniProtKB-KW"/>
</dbReference>
<comment type="similarity">
    <text evidence="2">Belongs to the RRF family.</text>
</comment>
<sequence>GRANPGLLQRVTVDYYGTQTPLQQLASFAVPDARMLVVQPYDKSAITAVERAIQAADLGLNPSNDGNVIRLAFPSLTEERRHELIKVVHRLAEDGRVAVRNVRRHSKDRIESEDVSEDDIRRAEKELQILTDKHIAAIDDALARKEEELLEV</sequence>
<keyword evidence="3" id="KW-0963">Cytoplasm</keyword>
<dbReference type="HAMAP" id="MF_00040">
    <property type="entry name" value="RRF"/>
    <property type="match status" value="1"/>
</dbReference>
<dbReference type="FunFam" id="1.10.132.20:FF:000001">
    <property type="entry name" value="Ribosome-recycling factor"/>
    <property type="match status" value="1"/>
</dbReference>
<evidence type="ECO:0000256" key="1">
    <source>
        <dbReference type="ARBA" id="ARBA00004496"/>
    </source>
</evidence>
<dbReference type="GO" id="GO:0043023">
    <property type="term" value="F:ribosomal large subunit binding"/>
    <property type="evidence" value="ECO:0007669"/>
    <property type="project" value="TreeGrafter"/>
</dbReference>